<feature type="region of interest" description="Disordered" evidence="1">
    <location>
        <begin position="1"/>
        <end position="194"/>
    </location>
</feature>
<comment type="caution">
    <text evidence="3">The sequence shown here is derived from an EMBL/GenBank/DDBJ whole genome shotgun (WGS) entry which is preliminary data.</text>
</comment>
<dbReference type="STRING" id="1507870.A0A1V8TH61"/>
<accession>A0A1V8TH61</accession>
<reference evidence="4" key="1">
    <citation type="submission" date="2017-03" db="EMBL/GenBank/DDBJ databases">
        <title>Genomes of endolithic fungi from Antarctica.</title>
        <authorList>
            <person name="Coleine C."/>
            <person name="Masonjones S."/>
            <person name="Stajich J.E."/>
        </authorList>
    </citation>
    <scope>NUCLEOTIDE SEQUENCE [LARGE SCALE GENOMIC DNA]</scope>
    <source>
        <strain evidence="4">CCFEE 5527</strain>
    </source>
</reference>
<name>A0A1V8TH61_9PEZI</name>
<dbReference type="Pfam" id="PF11160">
    <property type="entry name" value="Hva1_TUDOR"/>
    <property type="match status" value="1"/>
</dbReference>
<feature type="compositionally biased region" description="Basic and acidic residues" evidence="1">
    <location>
        <begin position="129"/>
        <end position="145"/>
    </location>
</feature>
<organism evidence="3 4">
    <name type="scientific">Cryoendolithus antarcticus</name>
    <dbReference type="NCBI Taxonomy" id="1507870"/>
    <lineage>
        <taxon>Eukaryota</taxon>
        <taxon>Fungi</taxon>
        <taxon>Dikarya</taxon>
        <taxon>Ascomycota</taxon>
        <taxon>Pezizomycotina</taxon>
        <taxon>Dothideomycetes</taxon>
        <taxon>Dothideomycetidae</taxon>
        <taxon>Cladosporiales</taxon>
        <taxon>Cladosporiaceae</taxon>
        <taxon>Cryoendolithus</taxon>
    </lineage>
</organism>
<sequence>MSEIKEGDKVSWSWGSGQPGGTAAEVAKEGEISITSKKGNEIKKKASPDNPAVHIERPGNDVVKRASELQVDEKGSSSKGGAEKKDEGANGEASAGEKRKAEDEGEKEEEKEEGKGAKKAKKGGAAKGAKADAAKDDKEGEEKAAPKKKGRPAKAATGAANGEKKEAKGPAKKKEPKKAQTESGEPRRSGRNKA</sequence>
<evidence type="ECO:0000256" key="1">
    <source>
        <dbReference type="SAM" id="MobiDB-lite"/>
    </source>
</evidence>
<dbReference type="Proteomes" id="UP000192596">
    <property type="component" value="Unassembled WGS sequence"/>
</dbReference>
<protein>
    <recommendedName>
        <fullName evidence="2">Hypervirulence associated protein TUDOR domain-containing protein</fullName>
    </recommendedName>
</protein>
<gene>
    <name evidence="3" type="ORF">B0A48_04033</name>
</gene>
<dbReference type="InParanoid" id="A0A1V8TH61"/>
<dbReference type="OrthoDB" id="2131339at2759"/>
<keyword evidence="4" id="KW-1185">Reference proteome</keyword>
<feature type="domain" description="Hypervirulence associated protein TUDOR" evidence="2">
    <location>
        <begin position="7"/>
        <end position="69"/>
    </location>
</feature>
<feature type="compositionally biased region" description="Basic and acidic residues" evidence="1">
    <location>
        <begin position="54"/>
        <end position="88"/>
    </location>
</feature>
<evidence type="ECO:0000313" key="4">
    <source>
        <dbReference type="Proteomes" id="UP000192596"/>
    </source>
</evidence>
<feature type="compositionally biased region" description="Basic and acidic residues" evidence="1">
    <location>
        <begin position="38"/>
        <end position="47"/>
    </location>
</feature>
<proteinExistence type="predicted"/>
<evidence type="ECO:0000259" key="2">
    <source>
        <dbReference type="Pfam" id="PF11160"/>
    </source>
</evidence>
<dbReference type="InterPro" id="IPR021331">
    <property type="entry name" value="Hva1_TUDOR"/>
</dbReference>
<dbReference type="EMBL" id="NAJO01000008">
    <property type="protein sequence ID" value="OQO10733.1"/>
    <property type="molecule type" value="Genomic_DNA"/>
</dbReference>
<feature type="compositionally biased region" description="Basic and acidic residues" evidence="1">
    <location>
        <begin position="162"/>
        <end position="188"/>
    </location>
</feature>
<evidence type="ECO:0000313" key="3">
    <source>
        <dbReference type="EMBL" id="OQO10733.1"/>
    </source>
</evidence>
<dbReference type="AlphaFoldDB" id="A0A1V8TH61"/>